<keyword evidence="7 16" id="KW-0963">Cytoplasm</keyword>
<keyword evidence="10 16" id="KW-0418">Kinase</keyword>
<evidence type="ECO:0000256" key="6">
    <source>
        <dbReference type="ARBA" id="ARBA00012102"/>
    </source>
</evidence>
<dbReference type="Gene3D" id="3.30.420.40">
    <property type="match status" value="2"/>
</dbReference>
<keyword evidence="8 16" id="KW-0808">Transferase</keyword>
<comment type="cofactor">
    <cofactor evidence="2">
        <name>K(+)</name>
        <dbReference type="ChEBI" id="CHEBI:29103"/>
    </cofactor>
</comment>
<evidence type="ECO:0000256" key="4">
    <source>
        <dbReference type="ARBA" id="ARBA00005225"/>
    </source>
</evidence>
<feature type="binding site" evidence="16">
    <location>
        <begin position="129"/>
        <end position="132"/>
    </location>
    <ligand>
        <name>substrate</name>
    </ligand>
</feature>
<comment type="subcellular location">
    <subcellularLocation>
        <location evidence="3 16">Cytoplasm</location>
    </subcellularLocation>
</comment>
<proteinExistence type="inferred from homology"/>
<evidence type="ECO:0000256" key="16">
    <source>
        <dbReference type="HAMAP-Rule" id="MF_01274"/>
    </source>
</evidence>
<dbReference type="CDD" id="cd24015">
    <property type="entry name" value="ASKHA_NBD_PanK-III"/>
    <property type="match status" value="1"/>
</dbReference>
<evidence type="ECO:0000313" key="18">
    <source>
        <dbReference type="Proteomes" id="UP000319004"/>
    </source>
</evidence>
<protein>
    <recommendedName>
        <fullName evidence="15 16">Type III pantothenate kinase</fullName>
        <ecNumber evidence="6 16">2.7.1.33</ecNumber>
    </recommendedName>
    <alternativeName>
        <fullName evidence="16">PanK-III</fullName>
    </alternativeName>
    <alternativeName>
        <fullName evidence="16">Pantothenic acid kinase</fullName>
    </alternativeName>
</protein>
<evidence type="ECO:0000256" key="5">
    <source>
        <dbReference type="ARBA" id="ARBA00011738"/>
    </source>
</evidence>
<evidence type="ECO:0000256" key="8">
    <source>
        <dbReference type="ARBA" id="ARBA00022679"/>
    </source>
</evidence>
<dbReference type="GO" id="GO:0046872">
    <property type="term" value="F:metal ion binding"/>
    <property type="evidence" value="ECO:0007669"/>
    <property type="project" value="UniProtKB-KW"/>
</dbReference>
<dbReference type="EC" id="2.7.1.33" evidence="6 16"/>
<dbReference type="OrthoDB" id="9804707at2"/>
<dbReference type="HAMAP" id="MF_01274">
    <property type="entry name" value="Pantothen_kinase_3"/>
    <property type="match status" value="1"/>
</dbReference>
<dbReference type="PANTHER" id="PTHR34265">
    <property type="entry name" value="TYPE III PANTOTHENATE KINASE"/>
    <property type="match status" value="1"/>
</dbReference>
<evidence type="ECO:0000256" key="12">
    <source>
        <dbReference type="ARBA" id="ARBA00022958"/>
    </source>
</evidence>
<feature type="active site" description="Proton acceptor" evidence="16">
    <location>
        <position position="131"/>
    </location>
</feature>
<dbReference type="UniPathway" id="UPA00241">
    <property type="reaction ID" value="UER00352"/>
</dbReference>
<evidence type="ECO:0000256" key="1">
    <source>
        <dbReference type="ARBA" id="ARBA00001206"/>
    </source>
</evidence>
<evidence type="ECO:0000256" key="15">
    <source>
        <dbReference type="ARBA" id="ARBA00040883"/>
    </source>
</evidence>
<dbReference type="InterPro" id="IPR004619">
    <property type="entry name" value="Type_III_PanK"/>
</dbReference>
<sequence>MTPAETIAAIDVGNSAIKVALANTSDLLAGAVNSSAPDGSICYQTFPLDQPQWDQQVCHWVQQQTGRSEVSWWVSTVNHAASRPLRDAVCDCWESRRSMSGPPRQVDWRHLSSHDVPLQIRVDAPEKVGIDRLLSAYAASNRFDPPLVVVDAGSAVTVDCVRRSPDAPPVFAGGAILPGIRLQHAALVTGTEGLQQATLETVPDGGRAMAPATNTRQAIRLGVLAAVVGGVERLAREYAESPQTSDARENGDADGAFRIVLSGGDAVTLSPYLRAPHERVPHLVCLGILDLAIRQCQLAPSGLK</sequence>
<dbReference type="SUPFAM" id="SSF53067">
    <property type="entry name" value="Actin-like ATPase domain"/>
    <property type="match status" value="2"/>
</dbReference>
<dbReference type="GO" id="GO:0004594">
    <property type="term" value="F:pantothenate kinase activity"/>
    <property type="evidence" value="ECO:0007669"/>
    <property type="project" value="UniProtKB-UniRule"/>
</dbReference>
<evidence type="ECO:0000256" key="13">
    <source>
        <dbReference type="ARBA" id="ARBA00022993"/>
    </source>
</evidence>
<dbReference type="GO" id="GO:0005737">
    <property type="term" value="C:cytoplasm"/>
    <property type="evidence" value="ECO:0007669"/>
    <property type="project" value="UniProtKB-SubCell"/>
</dbReference>
<comment type="subunit">
    <text evidence="5 16">Homodimer.</text>
</comment>
<dbReference type="GO" id="GO:0015937">
    <property type="term" value="P:coenzyme A biosynthetic process"/>
    <property type="evidence" value="ECO:0007669"/>
    <property type="project" value="UniProtKB-UniRule"/>
</dbReference>
<keyword evidence="16" id="KW-0479">Metal-binding</keyword>
<evidence type="ECO:0000256" key="11">
    <source>
        <dbReference type="ARBA" id="ARBA00022840"/>
    </source>
</evidence>
<comment type="catalytic activity">
    <reaction evidence="1 16">
        <text>(R)-pantothenate + ATP = (R)-4'-phosphopantothenate + ADP + H(+)</text>
        <dbReference type="Rhea" id="RHEA:16373"/>
        <dbReference type="ChEBI" id="CHEBI:10986"/>
        <dbReference type="ChEBI" id="CHEBI:15378"/>
        <dbReference type="ChEBI" id="CHEBI:29032"/>
        <dbReference type="ChEBI" id="CHEBI:30616"/>
        <dbReference type="ChEBI" id="CHEBI:456216"/>
        <dbReference type="EC" id="2.7.1.33"/>
    </reaction>
</comment>
<name>A0A518I2B8_9BACT</name>
<dbReference type="KEGG" id="snep:Enr13x_71400"/>
<evidence type="ECO:0000256" key="10">
    <source>
        <dbReference type="ARBA" id="ARBA00022777"/>
    </source>
</evidence>
<organism evidence="17 18">
    <name type="scientific">Stieleria neptunia</name>
    <dbReference type="NCBI Taxonomy" id="2527979"/>
    <lineage>
        <taxon>Bacteria</taxon>
        <taxon>Pseudomonadati</taxon>
        <taxon>Planctomycetota</taxon>
        <taxon>Planctomycetia</taxon>
        <taxon>Pirellulales</taxon>
        <taxon>Pirellulaceae</taxon>
        <taxon>Stieleria</taxon>
    </lineage>
</organism>
<dbReference type="EMBL" id="CP037423">
    <property type="protein sequence ID" value="QDV47231.1"/>
    <property type="molecule type" value="Genomic_DNA"/>
</dbReference>
<evidence type="ECO:0000256" key="3">
    <source>
        <dbReference type="ARBA" id="ARBA00004496"/>
    </source>
</evidence>
<evidence type="ECO:0000256" key="2">
    <source>
        <dbReference type="ARBA" id="ARBA00001958"/>
    </source>
</evidence>
<dbReference type="PANTHER" id="PTHR34265:SF1">
    <property type="entry name" value="TYPE III PANTOTHENATE KINASE"/>
    <property type="match status" value="1"/>
</dbReference>
<keyword evidence="11 16" id="KW-0067">ATP-binding</keyword>
<dbReference type="InterPro" id="IPR043129">
    <property type="entry name" value="ATPase_NBD"/>
</dbReference>
<keyword evidence="9 16" id="KW-0547">Nucleotide-binding</keyword>
<comment type="similarity">
    <text evidence="14 16">Belongs to the type III pantothenate kinase family.</text>
</comment>
<dbReference type="AlphaFoldDB" id="A0A518I2B8"/>
<keyword evidence="13 16" id="KW-0173">Coenzyme A biosynthesis</keyword>
<feature type="binding site" evidence="16">
    <location>
        <begin position="11"/>
        <end position="18"/>
    </location>
    <ligand>
        <name>ATP</name>
        <dbReference type="ChEBI" id="CHEBI:30616"/>
    </ligand>
</feature>
<accession>A0A518I2B8</accession>
<dbReference type="GO" id="GO:0005524">
    <property type="term" value="F:ATP binding"/>
    <property type="evidence" value="ECO:0007669"/>
    <property type="project" value="UniProtKB-UniRule"/>
</dbReference>
<dbReference type="NCBIfam" id="TIGR00671">
    <property type="entry name" value="baf"/>
    <property type="match status" value="1"/>
</dbReference>
<evidence type="ECO:0000256" key="14">
    <source>
        <dbReference type="ARBA" id="ARBA00038036"/>
    </source>
</evidence>
<comment type="pathway">
    <text evidence="4 16">Cofactor biosynthesis; coenzyme A biosynthesis; CoA from (R)-pantothenate: step 1/5.</text>
</comment>
<comment type="function">
    <text evidence="16">Catalyzes the phosphorylation of pantothenate (Pan), the first step in CoA biosynthesis.</text>
</comment>
<feature type="binding site" evidence="16">
    <location>
        <position position="154"/>
    </location>
    <ligand>
        <name>ATP</name>
        <dbReference type="ChEBI" id="CHEBI:30616"/>
    </ligand>
</feature>
<gene>
    <name evidence="16 17" type="primary">coaX</name>
    <name evidence="17" type="ORF">Enr13x_71400</name>
</gene>
<evidence type="ECO:0000256" key="7">
    <source>
        <dbReference type="ARBA" id="ARBA00022490"/>
    </source>
</evidence>
<dbReference type="Proteomes" id="UP000319004">
    <property type="component" value="Chromosome"/>
</dbReference>
<evidence type="ECO:0000256" key="9">
    <source>
        <dbReference type="ARBA" id="ARBA00022741"/>
    </source>
</evidence>
<keyword evidence="12 16" id="KW-0630">Potassium</keyword>
<dbReference type="Pfam" id="PF03309">
    <property type="entry name" value="Pan_kinase"/>
    <property type="match status" value="1"/>
</dbReference>
<reference evidence="17 18" key="1">
    <citation type="submission" date="2019-03" db="EMBL/GenBank/DDBJ databases">
        <title>Deep-cultivation of Planctomycetes and their phenomic and genomic characterization uncovers novel biology.</title>
        <authorList>
            <person name="Wiegand S."/>
            <person name="Jogler M."/>
            <person name="Boedeker C."/>
            <person name="Pinto D."/>
            <person name="Vollmers J."/>
            <person name="Rivas-Marin E."/>
            <person name="Kohn T."/>
            <person name="Peeters S.H."/>
            <person name="Heuer A."/>
            <person name="Rast P."/>
            <person name="Oberbeckmann S."/>
            <person name="Bunk B."/>
            <person name="Jeske O."/>
            <person name="Meyerdierks A."/>
            <person name="Storesund J.E."/>
            <person name="Kallscheuer N."/>
            <person name="Luecker S."/>
            <person name="Lage O.M."/>
            <person name="Pohl T."/>
            <person name="Merkel B.J."/>
            <person name="Hornburger P."/>
            <person name="Mueller R.-W."/>
            <person name="Bruemmer F."/>
            <person name="Labrenz M."/>
            <person name="Spormann A.M."/>
            <person name="Op den Camp H."/>
            <person name="Overmann J."/>
            <person name="Amann R."/>
            <person name="Jetten M.S.M."/>
            <person name="Mascher T."/>
            <person name="Medema M.H."/>
            <person name="Devos D.P."/>
            <person name="Kaster A.-K."/>
            <person name="Ovreas L."/>
            <person name="Rohde M."/>
            <person name="Galperin M.Y."/>
            <person name="Jogler C."/>
        </authorList>
    </citation>
    <scope>NUCLEOTIDE SEQUENCE [LARGE SCALE GENOMIC DNA]</scope>
    <source>
        <strain evidence="17 18">Enr13</strain>
    </source>
</reference>
<keyword evidence="18" id="KW-1185">Reference proteome</keyword>
<comment type="cofactor">
    <cofactor evidence="16">
        <name>NH4(+)</name>
        <dbReference type="ChEBI" id="CHEBI:28938"/>
    </cofactor>
    <cofactor evidence="16">
        <name>K(+)</name>
        <dbReference type="ChEBI" id="CHEBI:29103"/>
    </cofactor>
    <text evidence="16">A monovalent cation. Ammonium or potassium.</text>
</comment>
<feature type="binding site" evidence="16">
    <location>
        <position position="215"/>
    </location>
    <ligand>
        <name>substrate</name>
    </ligand>
</feature>
<comment type="caution">
    <text evidence="16">Lacks conserved residue(s) required for the propagation of feature annotation.</text>
</comment>
<dbReference type="RefSeq" id="WP_145391342.1">
    <property type="nucleotide sequence ID" value="NZ_CP037423.1"/>
</dbReference>
<evidence type="ECO:0000313" key="17">
    <source>
        <dbReference type="EMBL" id="QDV47231.1"/>
    </source>
</evidence>
<feature type="binding site" evidence="16">
    <location>
        <position position="151"/>
    </location>
    <ligand>
        <name>K(+)</name>
        <dbReference type="ChEBI" id="CHEBI:29103"/>
    </ligand>
</feature>